<accession>A0A2U3EEC3</accession>
<comment type="caution">
    <text evidence="2">The sequence shown here is derived from an EMBL/GenBank/DDBJ whole genome shotgun (WGS) entry which is preliminary data.</text>
</comment>
<evidence type="ECO:0000313" key="3">
    <source>
        <dbReference type="Proteomes" id="UP000245956"/>
    </source>
</evidence>
<protein>
    <submittedName>
        <fullName evidence="2">Uncharacterized protein</fullName>
    </submittedName>
</protein>
<dbReference type="EMBL" id="LCWV01000005">
    <property type="protein sequence ID" value="PWI72800.1"/>
    <property type="molecule type" value="Genomic_DNA"/>
</dbReference>
<feature type="compositionally biased region" description="Basic and acidic residues" evidence="1">
    <location>
        <begin position="20"/>
        <end position="29"/>
    </location>
</feature>
<feature type="region of interest" description="Disordered" evidence="1">
    <location>
        <begin position="1"/>
        <end position="109"/>
    </location>
</feature>
<organism evidence="2 3">
    <name type="scientific">Purpureocillium lilacinum</name>
    <name type="common">Paecilomyces lilacinus</name>
    <dbReference type="NCBI Taxonomy" id="33203"/>
    <lineage>
        <taxon>Eukaryota</taxon>
        <taxon>Fungi</taxon>
        <taxon>Dikarya</taxon>
        <taxon>Ascomycota</taxon>
        <taxon>Pezizomycotina</taxon>
        <taxon>Sordariomycetes</taxon>
        <taxon>Hypocreomycetidae</taxon>
        <taxon>Hypocreales</taxon>
        <taxon>Ophiocordycipitaceae</taxon>
        <taxon>Purpureocillium</taxon>
    </lineage>
</organism>
<evidence type="ECO:0000256" key="1">
    <source>
        <dbReference type="SAM" id="MobiDB-lite"/>
    </source>
</evidence>
<feature type="compositionally biased region" description="Acidic residues" evidence="1">
    <location>
        <begin position="100"/>
        <end position="109"/>
    </location>
</feature>
<evidence type="ECO:0000313" key="2">
    <source>
        <dbReference type="EMBL" id="PWI72800.1"/>
    </source>
</evidence>
<gene>
    <name evidence="2" type="ORF">PCL_09815</name>
</gene>
<dbReference type="Proteomes" id="UP000245956">
    <property type="component" value="Unassembled WGS sequence"/>
</dbReference>
<reference evidence="2 3" key="1">
    <citation type="journal article" date="2016" name="Front. Microbiol.">
        <title>Genome and transcriptome sequences reveal the specific parasitism of the nematophagous Purpureocillium lilacinum 36-1.</title>
        <authorList>
            <person name="Xie J."/>
            <person name="Li S."/>
            <person name="Mo C."/>
            <person name="Xiao X."/>
            <person name="Peng D."/>
            <person name="Wang G."/>
            <person name="Xiao Y."/>
        </authorList>
    </citation>
    <scope>NUCLEOTIDE SEQUENCE [LARGE SCALE GENOMIC DNA]</scope>
    <source>
        <strain evidence="2 3">36-1</strain>
    </source>
</reference>
<proteinExistence type="predicted"/>
<dbReference type="AlphaFoldDB" id="A0A2U3EEC3"/>
<name>A0A2U3EEC3_PURLI</name>
<sequence length="109" mass="11680">MCSFARGWGHDDYDDDDDAGDKVVDEKSDAALSTAADKGKQVSMFTTPYYEAPSGLTARRARPRADSAEHGTGGGRPRPDPRPRAVGGGDTKTLRRESIPDPDPDPDGF</sequence>